<dbReference type="InterPro" id="IPR001173">
    <property type="entry name" value="Glyco_trans_2-like"/>
</dbReference>
<dbReference type="InterPro" id="IPR029044">
    <property type="entry name" value="Nucleotide-diphossugar_trans"/>
</dbReference>
<proteinExistence type="predicted"/>
<dbReference type="KEGG" id="hja:BST95_16160"/>
<dbReference type="PANTHER" id="PTHR22916">
    <property type="entry name" value="GLYCOSYLTRANSFERASE"/>
    <property type="match status" value="1"/>
</dbReference>
<comment type="caution">
    <text evidence="2">The sequence shown here is derived from an EMBL/GenBank/DDBJ whole genome shotgun (WGS) entry which is preliminary data.</text>
</comment>
<dbReference type="CDD" id="cd00761">
    <property type="entry name" value="Glyco_tranf_GTA_type"/>
    <property type="match status" value="1"/>
</dbReference>
<protein>
    <submittedName>
        <fullName evidence="2">Glycosyltransferase family 2 protein</fullName>
    </submittedName>
</protein>
<keyword evidence="3" id="KW-1185">Reference proteome</keyword>
<reference evidence="2 3" key="1">
    <citation type="submission" date="2018-01" db="EMBL/GenBank/DDBJ databases">
        <title>The draft genome sequence of Halioglobus japonicus S1-36.</title>
        <authorList>
            <person name="Du Z.-J."/>
            <person name="Shi M.-J."/>
        </authorList>
    </citation>
    <scope>NUCLEOTIDE SEQUENCE [LARGE SCALE GENOMIC DNA]</scope>
    <source>
        <strain evidence="2 3">S1-36</strain>
    </source>
</reference>
<dbReference type="Gene3D" id="3.90.550.10">
    <property type="entry name" value="Spore Coat Polysaccharide Biosynthesis Protein SpsA, Chain A"/>
    <property type="match status" value="1"/>
</dbReference>
<sequence length="252" mass="28671">MSCSTKPLASLITPTLNLEKFLALQTQTLKDQTYSNIEWLVHDSSDAASETLSTSDDTRIRYYHQPGEMSIGSKRNFLIGEAQGDVIIHLDDDDFYAPTYVETMVEALEQGHDLVKLSGFFLYSSVYRKLGYWDLSSEDDYCQIWSAGPLGLARKDLSNTHVHKEAYWGYGFSYAYRRHVAEQIPFPDKNWSEDTTFILEAIEQFNCHAMKDQEGLVLQILHESNTSKSYPQHSMPGFAVAQFFPGVHPGFL</sequence>
<dbReference type="AlphaFoldDB" id="A0AAP8MHA9"/>
<evidence type="ECO:0000259" key="1">
    <source>
        <dbReference type="Pfam" id="PF00535"/>
    </source>
</evidence>
<gene>
    <name evidence="2" type="ORF">C0029_02040</name>
</gene>
<accession>A0AAP8MHA9</accession>
<dbReference type="RefSeq" id="WP_084200534.1">
    <property type="nucleotide sequence ID" value="NZ_BMYL01000001.1"/>
</dbReference>
<dbReference type="GO" id="GO:0016758">
    <property type="term" value="F:hexosyltransferase activity"/>
    <property type="evidence" value="ECO:0007669"/>
    <property type="project" value="UniProtKB-ARBA"/>
</dbReference>
<name>A0AAP8MHA9_9GAMM</name>
<evidence type="ECO:0000313" key="3">
    <source>
        <dbReference type="Proteomes" id="UP000235162"/>
    </source>
</evidence>
<organism evidence="2 3">
    <name type="scientific">Halioglobus japonicus</name>
    <dbReference type="NCBI Taxonomy" id="930805"/>
    <lineage>
        <taxon>Bacteria</taxon>
        <taxon>Pseudomonadati</taxon>
        <taxon>Pseudomonadota</taxon>
        <taxon>Gammaproteobacteria</taxon>
        <taxon>Cellvibrionales</taxon>
        <taxon>Halieaceae</taxon>
        <taxon>Halioglobus</taxon>
    </lineage>
</organism>
<dbReference type="Proteomes" id="UP000235162">
    <property type="component" value="Unassembled WGS sequence"/>
</dbReference>
<evidence type="ECO:0000313" key="2">
    <source>
        <dbReference type="EMBL" id="PLW87394.1"/>
    </source>
</evidence>
<dbReference type="EMBL" id="PKUR01000001">
    <property type="protein sequence ID" value="PLW87394.1"/>
    <property type="molecule type" value="Genomic_DNA"/>
</dbReference>
<feature type="domain" description="Glycosyltransferase 2-like" evidence="1">
    <location>
        <begin position="10"/>
        <end position="117"/>
    </location>
</feature>
<dbReference type="SUPFAM" id="SSF53448">
    <property type="entry name" value="Nucleotide-diphospho-sugar transferases"/>
    <property type="match status" value="1"/>
</dbReference>
<dbReference type="Pfam" id="PF00535">
    <property type="entry name" value="Glycos_transf_2"/>
    <property type="match status" value="1"/>
</dbReference>
<dbReference type="PANTHER" id="PTHR22916:SF3">
    <property type="entry name" value="UDP-GLCNAC:BETAGAL BETA-1,3-N-ACETYLGLUCOSAMINYLTRANSFERASE-LIKE PROTEIN 1"/>
    <property type="match status" value="1"/>
</dbReference>